<dbReference type="Pfam" id="PF24209">
    <property type="entry name" value="DUF7431"/>
    <property type="match status" value="1"/>
</dbReference>
<dbReference type="GO" id="GO:0004672">
    <property type="term" value="F:protein kinase activity"/>
    <property type="evidence" value="ECO:0007669"/>
    <property type="project" value="InterPro"/>
</dbReference>
<dbReference type="InterPro" id="IPR054000">
    <property type="entry name" value="MLKL_N"/>
</dbReference>
<feature type="compositionally biased region" description="Acidic residues" evidence="1">
    <location>
        <begin position="2044"/>
        <end position="2058"/>
    </location>
</feature>
<feature type="region of interest" description="Disordered" evidence="1">
    <location>
        <begin position="2034"/>
        <end position="2058"/>
    </location>
</feature>
<keyword evidence="3" id="KW-0808">Transferase</keyword>
<dbReference type="CDD" id="cd21037">
    <property type="entry name" value="MLKL_NTD"/>
    <property type="match status" value="1"/>
</dbReference>
<name>A0A8H3M5N1_9GLOM</name>
<proteinExistence type="predicted"/>
<evidence type="ECO:0000256" key="1">
    <source>
        <dbReference type="SAM" id="MobiDB-lite"/>
    </source>
</evidence>
<dbReference type="Proteomes" id="UP000615446">
    <property type="component" value="Unassembled WGS sequence"/>
</dbReference>
<dbReference type="GO" id="GO:0005524">
    <property type="term" value="F:ATP binding"/>
    <property type="evidence" value="ECO:0007669"/>
    <property type="project" value="InterPro"/>
</dbReference>
<dbReference type="InterPro" id="IPR001245">
    <property type="entry name" value="Ser-Thr/Tyr_kinase_cat_dom"/>
</dbReference>
<dbReference type="InterPro" id="IPR050167">
    <property type="entry name" value="Ser_Thr_protein_kinase"/>
</dbReference>
<evidence type="ECO:0000259" key="2">
    <source>
        <dbReference type="PROSITE" id="PS50011"/>
    </source>
</evidence>
<evidence type="ECO:0000313" key="4">
    <source>
        <dbReference type="Proteomes" id="UP000615446"/>
    </source>
</evidence>
<dbReference type="Gene3D" id="1.10.510.10">
    <property type="entry name" value="Transferase(Phosphotransferase) domain 1"/>
    <property type="match status" value="1"/>
</dbReference>
<gene>
    <name evidence="3" type="ORF">RCL2_002365200</name>
</gene>
<dbReference type="InterPro" id="IPR011009">
    <property type="entry name" value="Kinase-like_dom_sf"/>
</dbReference>
<sequence length="2208" mass="253982">MSKVPDNVKNFVLGVINGDSSNKEISVIINENPPLARQLNTESTLEYVREQLSNPDEKLCIYDNMSFIGPNGEIERIDESKKSLKETLTGDKGDILRINKPLGYLNEREVINKYKLEYGWKISKDRLVCSEEKAFEFDKPIKNQLIIRSCHKYDNKTETCRNSCEKDYLKCFIAGVNVNATLPWQLPSINFSASHERRNQKTDSLESSTTYDVKDHMRSIVEITKILPTNEFKQAVESANSRLELEEITKKFGEYVIREMKLGGKVISIKNSSNLIQQESNKNSFNVGIKLNAKNIAGGEISGSYEHGKNENSSLQETSTCFEVLGGDNNKYRNDDLNEWEWEKSLIDCTKWEIITYNKIESIFSILDEELRQKVIKIIIGQKILQIENDSIKKLKLFPNRPYKHELKIYPSLQSNLQDCQIFASIMNKKKDVFSVQVIHSGSSASLLLHRISDDDKNKSESYDLQIGWIIIGYPKDFNNVTNEFKVNISNTVLSDTSIPFQRRESCLLASCAYKAPMESNSNPLKSNIVAGVCFCENSTLKAFAYDLKSKKQNHENTFSTHYSLIQIPSESNQTYYEFKKKRKNWKLSKLSSNSTSYTLVNNQEQPLWTCDNDLIFFSLLLNNNNLGFACITPKKLLFKPINESVCEQLQISCFRMQSDIFKAYNKTRIPMNESKKALAQYLKLNCRLRYKNGHFIPLEQIADGELELEKYTEQIFIYEPIKSKSAWDLFAEKFAIRNDDNSLEFETVKDKIPLGVKILIPVLRVNYFGEPFTTDESSIDKENYQGFLSREVLVGGFLIIRNVLTDNSLEFDRLKAHISWAINEARWKCKNLLKSAIMHSTLKDIEDSDGNPIPDMETLAKYLNQLYKFETATVISYEKVVPEQKMNESPFVTRLVPGITNCHREIKMERWVQDNIHLNLPFWIKEYYLNHGMVITSYGLVPGIKPVLDFLSVPSIKPKKKIRLKMSTTRKEFLHSKIYIDNFDDIEGILSFLPLYDTASTNVIQCYIFHEEVVIAIWEKEKQLSKPSQRLVEEINNALENINPYKSLTKVFSEYGHVICTEITMGERLGLGTSTVSKQVQERFCQYLERKEQLEWSELSDTIISKCEHLLKEFNMNDQNFIAYNNFDENLNELNNKNLKIKISTWMNNISGKPNSWSLTDQPKLIPLYEIVDDCEVKRQIQNLLENKQKILMTGVTQFSSSKTRYYRVEFENYLLTSDDYQVIGSVIVDNKKLDYLSVKFQMKSISGFSIIIEEFKKLDKEINGDLKVVWQLIGEPKSVGYFSKHTRNVEVFNTMLEIKISGQKISHQIDMEEELSPGFIIAASIQHPPTNYEHILQVVVKSWFGKTINFDIINHSLDAVSQKNNEGIEIDNNVKGMTYCNISVLFYTINPNKQESIAADFGGGEVSWKLIGHELNSSTNILSDDLLSNKVNSLVTLPIHYKSGKGTVKNLGKTFPWYQKAAENDDEKAMNKIIAGNENKNENNSSSMPPIMLTLPEITEEPLDKNDDNLSNKEDGKIPLDRTGNVAIAGKAALKIFTTSLAAAKPFLPWIESIITIINEILNQYETVEYNKKTCLVLVERVKMINLPVKTLVRCKENIEKFKSEDYYHSFIKLEKVLKLIKEFIEDISELNSYRKFILASDVKSKANQLLTKLEDCCNSLQFVIVKSQEARKQEQQYLDEDVAQMTKLLKSIDAEGKETTRTVNRIYEEVTVSSQIITDLAGDVEEMNSNKQTIFSAPKIDPKELYDTEESVSETSTNNSSVVKKLLRNVIPVACKTLNILDNSSQEAKRIKAELTILNSIQSSNKIIKFHGQSEINGHPVLVFDWAEHGNLKDLYERVTLTWVEKLKIAHDIASGLVFLQACNVYHHDIRCENILITGDIRSGTYEAKIAKFRQSREHHERSIQIRTCGTIIRWLAPEKMPKDQTSSEERYTFKCEIFSYGMLLWELGAQKFPYKNMEMKEIMDHVKSKKRETFEDFNNTTTLNEGFIGNGFIKIIESAWAHEAKQRPIINNIYQKLDFLMELSSQRHHSNQSFQSNPDDSNDNTTPEEDGEDLTTLETILTLDEGIAAHRNGKKDIAWKCFEIHATLGDPLAIYWKAYYYLKGYYTTPHTQNTNEAIKHFKLAADANLPEAQYYYASALEKAKKPGFLDYFTKAADNDNVLAQRELGRIYYYGLNGIERNKEKDLYSNQFRHICKIQIILNTF</sequence>
<dbReference type="Pfam" id="PF22215">
    <property type="entry name" value="MLKL_N"/>
    <property type="match status" value="1"/>
</dbReference>
<dbReference type="InterPro" id="IPR006597">
    <property type="entry name" value="Sel1-like"/>
</dbReference>
<organism evidence="3 4">
    <name type="scientific">Rhizophagus clarus</name>
    <dbReference type="NCBI Taxonomy" id="94130"/>
    <lineage>
        <taxon>Eukaryota</taxon>
        <taxon>Fungi</taxon>
        <taxon>Fungi incertae sedis</taxon>
        <taxon>Mucoromycota</taxon>
        <taxon>Glomeromycotina</taxon>
        <taxon>Glomeromycetes</taxon>
        <taxon>Glomerales</taxon>
        <taxon>Glomeraceae</taxon>
        <taxon>Rhizophagus</taxon>
    </lineage>
</organism>
<dbReference type="InterPro" id="IPR000719">
    <property type="entry name" value="Prot_kinase_dom"/>
</dbReference>
<dbReference type="OrthoDB" id="2428127at2759"/>
<dbReference type="Pfam" id="PF07714">
    <property type="entry name" value="PK_Tyr_Ser-Thr"/>
    <property type="match status" value="1"/>
</dbReference>
<dbReference type="Pfam" id="PF01823">
    <property type="entry name" value="MACPF"/>
    <property type="match status" value="1"/>
</dbReference>
<dbReference type="PANTHER" id="PTHR23257">
    <property type="entry name" value="SERINE-THREONINE PROTEIN KINASE"/>
    <property type="match status" value="1"/>
</dbReference>
<dbReference type="InterPro" id="IPR020864">
    <property type="entry name" value="MACPF"/>
</dbReference>
<keyword evidence="3" id="KW-0418">Kinase</keyword>
<dbReference type="PROSITE" id="PS50011">
    <property type="entry name" value="PROTEIN_KINASE_DOM"/>
    <property type="match status" value="1"/>
</dbReference>
<dbReference type="InterPro" id="IPR055854">
    <property type="entry name" value="DUF7431"/>
</dbReference>
<dbReference type="Gene3D" id="1.25.40.10">
    <property type="entry name" value="Tetratricopeptide repeat domain"/>
    <property type="match status" value="1"/>
</dbReference>
<evidence type="ECO:0000313" key="3">
    <source>
        <dbReference type="EMBL" id="GES97064.1"/>
    </source>
</evidence>
<reference evidence="3" key="1">
    <citation type="submission" date="2019-10" db="EMBL/GenBank/DDBJ databases">
        <title>Conservation and host-specific expression of non-tandemly repeated heterogenous ribosome RNA gene in arbuscular mycorrhizal fungi.</title>
        <authorList>
            <person name="Maeda T."/>
            <person name="Kobayashi Y."/>
            <person name="Nakagawa T."/>
            <person name="Ezawa T."/>
            <person name="Yamaguchi K."/>
            <person name="Bino T."/>
            <person name="Nishimoto Y."/>
            <person name="Shigenobu S."/>
            <person name="Kawaguchi M."/>
        </authorList>
    </citation>
    <scope>NUCLEOTIDE SEQUENCE</scope>
    <source>
        <strain evidence="3">HR1</strain>
    </source>
</reference>
<dbReference type="InterPro" id="IPR011990">
    <property type="entry name" value="TPR-like_helical_dom_sf"/>
</dbReference>
<dbReference type="Gene3D" id="1.20.930.20">
    <property type="entry name" value="Adaptor protein Cbl, N-terminal domain"/>
    <property type="match status" value="1"/>
</dbReference>
<dbReference type="PROSITE" id="PS00109">
    <property type="entry name" value="PROTEIN_KINASE_TYR"/>
    <property type="match status" value="1"/>
</dbReference>
<dbReference type="GO" id="GO:0005737">
    <property type="term" value="C:cytoplasm"/>
    <property type="evidence" value="ECO:0007669"/>
    <property type="project" value="TreeGrafter"/>
</dbReference>
<dbReference type="EMBL" id="BLAL01000255">
    <property type="protein sequence ID" value="GES97064.1"/>
    <property type="molecule type" value="Genomic_DNA"/>
</dbReference>
<comment type="caution">
    <text evidence="3">The sequence shown here is derived from an EMBL/GenBank/DDBJ whole genome shotgun (WGS) entry which is preliminary data.</text>
</comment>
<dbReference type="GO" id="GO:0007166">
    <property type="term" value="P:cell surface receptor signaling pathway"/>
    <property type="evidence" value="ECO:0007669"/>
    <property type="project" value="InterPro"/>
</dbReference>
<dbReference type="InterPro" id="IPR036537">
    <property type="entry name" value="Adaptor_Cbl_N_dom_sf"/>
</dbReference>
<feature type="domain" description="Protein kinase" evidence="2">
    <location>
        <begin position="1749"/>
        <end position="2024"/>
    </location>
</feature>
<dbReference type="InterPro" id="IPR008266">
    <property type="entry name" value="Tyr_kinase_AS"/>
</dbReference>
<accession>A0A8H3M5N1</accession>
<dbReference type="SUPFAM" id="SSF81901">
    <property type="entry name" value="HCP-like"/>
    <property type="match status" value="1"/>
</dbReference>
<dbReference type="Pfam" id="PF08238">
    <property type="entry name" value="Sel1"/>
    <property type="match status" value="3"/>
</dbReference>
<protein>
    <submittedName>
        <fullName evidence="3">Kinase-like domain-containing protein</fullName>
    </submittedName>
</protein>
<dbReference type="InterPro" id="IPR059179">
    <property type="entry name" value="MLKL-like_MCAfunc"/>
</dbReference>
<dbReference type="SUPFAM" id="SSF56112">
    <property type="entry name" value="Protein kinase-like (PK-like)"/>
    <property type="match status" value="1"/>
</dbReference>
<dbReference type="SMART" id="SM00671">
    <property type="entry name" value="SEL1"/>
    <property type="match status" value="4"/>
</dbReference>